<evidence type="ECO:0000256" key="4">
    <source>
        <dbReference type="ARBA" id="ARBA00022729"/>
    </source>
</evidence>
<dbReference type="PANTHER" id="PTHR11802:SF472">
    <property type="entry name" value="SERINE CARBOXYPEPTIDASE CPVL-RELATED"/>
    <property type="match status" value="1"/>
</dbReference>
<reference evidence="8" key="2">
    <citation type="journal article" date="2016" name="Nature">
        <title>The industrial melanism mutation in British peppered moths is a transposable element.</title>
        <authorList>
            <person name="Van't Hof A.E."/>
            <person name="Campagne P."/>
            <person name="Rigden D.J."/>
            <person name="Yung C.J."/>
            <person name="Lingley J."/>
            <person name="Quail M.A."/>
            <person name="Hall N."/>
            <person name="Darby A.C."/>
            <person name="Saccheri I.J."/>
        </authorList>
    </citation>
    <scope>NUCLEOTIDE SEQUENCE</scope>
</reference>
<dbReference type="PROSITE" id="PS00131">
    <property type="entry name" value="CARBOXYPEPT_SER_SER"/>
    <property type="match status" value="1"/>
</dbReference>
<evidence type="ECO:0000256" key="6">
    <source>
        <dbReference type="ARBA" id="ARBA00023180"/>
    </source>
</evidence>
<protein>
    <recommendedName>
        <fullName evidence="7">Carboxypeptidase</fullName>
        <ecNumber evidence="7">3.4.16.-</ecNumber>
    </recommendedName>
</protein>
<keyword evidence="5 7" id="KW-0378">Hydrolase</keyword>
<dbReference type="InterPro" id="IPR029058">
    <property type="entry name" value="AB_hydrolase_fold"/>
</dbReference>
<dbReference type="PANTHER" id="PTHR11802">
    <property type="entry name" value="SERINE PROTEASE FAMILY S10 SERINE CARBOXYPEPTIDASE"/>
    <property type="match status" value="1"/>
</dbReference>
<accession>A0A173FDK2</accession>
<dbReference type="GO" id="GO:0006508">
    <property type="term" value="P:proteolysis"/>
    <property type="evidence" value="ECO:0007669"/>
    <property type="project" value="UniProtKB-KW"/>
</dbReference>
<evidence type="ECO:0000256" key="1">
    <source>
        <dbReference type="ARBA" id="ARBA00009431"/>
    </source>
</evidence>
<dbReference type="PRINTS" id="PR00724">
    <property type="entry name" value="CRBOXYPTASEC"/>
</dbReference>
<dbReference type="InterPro" id="IPR001563">
    <property type="entry name" value="Peptidase_S10"/>
</dbReference>
<dbReference type="SUPFAM" id="SSF53474">
    <property type="entry name" value="alpha/beta-Hydrolases"/>
    <property type="match status" value="1"/>
</dbReference>
<name>A0A173FDK2_BISBE</name>
<dbReference type="InterPro" id="IPR018202">
    <property type="entry name" value="Ser_caboxypep_ser_AS"/>
</dbReference>
<dbReference type="EC" id="3.4.16.-" evidence="7"/>
<dbReference type="GO" id="GO:0004185">
    <property type="term" value="F:serine-type carboxypeptidase activity"/>
    <property type="evidence" value="ECO:0007669"/>
    <property type="project" value="UniProtKB-UniRule"/>
</dbReference>
<sequence length="474" mass="54542">MKLFLVTLFLYTLVKCFPDRGPENTVKNDDDPGSPLMLTPYIESGKIQEAKDLSRVAFPDFPEVESYAGFFTVDKTYNSNQFFWYFPAQNNRIETAVMVWLQGGPGASSLFGLFAENGPFEIKNDAFQRRDVHWAEDNHLIYIDNPVGTGFSFTNDSRGYCTNQTQIGEHLYSTITQFFQLFPELQQLPFFVSGESYAGKYVPALGYTIHKNNPTARTKINLKGLIIGNGWSDPINQLNYSDYLYQIGLIDWIAKRELEKLQNNLTELVKAEAWHETVDARYRLYDYIQGSMGNISLYNYLPSKSVIDNPYPNFIDTVSIRKAIHVGDLTYDSLNETAYEYLKLDIMKSVAPWISELIEHYHILFYNGQTDIIVAYPLTINFLRKLKFSASEKYLNALRMIALLDHNNNTEKIAFVKRADKLTEMLIRDASHMVPADQPEWIYSLILWWRLSATGMEGDIMIDGNKIVLQPNHE</sequence>
<evidence type="ECO:0000256" key="5">
    <source>
        <dbReference type="ARBA" id="ARBA00022801"/>
    </source>
</evidence>
<organism evidence="8">
    <name type="scientific">Biston betularia</name>
    <name type="common">Pepper-and-salt geometer moth</name>
    <name type="synonym">Phalaena betularia</name>
    <dbReference type="NCBI Taxonomy" id="82595"/>
    <lineage>
        <taxon>Eukaryota</taxon>
        <taxon>Metazoa</taxon>
        <taxon>Ecdysozoa</taxon>
        <taxon>Arthropoda</taxon>
        <taxon>Hexapoda</taxon>
        <taxon>Insecta</taxon>
        <taxon>Pterygota</taxon>
        <taxon>Neoptera</taxon>
        <taxon>Endopterygota</taxon>
        <taxon>Lepidoptera</taxon>
        <taxon>Glossata</taxon>
        <taxon>Ditrysia</taxon>
        <taxon>Geometroidea</taxon>
        <taxon>Geometridae</taxon>
        <taxon>Ennominae</taxon>
        <taxon>Biston</taxon>
    </lineage>
</organism>
<reference evidence="8" key="1">
    <citation type="submission" date="2015-06" db="EMBL/GenBank/DDBJ databases">
        <authorList>
            <person name="Hoefler B.C."/>
            <person name="Straight P.D."/>
        </authorList>
    </citation>
    <scope>NUCLEOTIDE SEQUENCE</scope>
</reference>
<dbReference type="AlphaFoldDB" id="A0A173FDK2"/>
<evidence type="ECO:0000256" key="7">
    <source>
        <dbReference type="RuleBase" id="RU361156"/>
    </source>
</evidence>
<dbReference type="Pfam" id="PF00450">
    <property type="entry name" value="Peptidase_S10"/>
    <property type="match status" value="1"/>
</dbReference>
<keyword evidence="6" id="KW-0325">Glycoprotein</keyword>
<evidence type="ECO:0000256" key="3">
    <source>
        <dbReference type="ARBA" id="ARBA00022670"/>
    </source>
</evidence>
<dbReference type="Gene3D" id="3.40.50.1820">
    <property type="entry name" value="alpha/beta hydrolase"/>
    <property type="match status" value="1"/>
</dbReference>
<proteinExistence type="inferred from homology"/>
<feature type="chain" id="PRO_5007948135" description="Carboxypeptidase" evidence="7">
    <location>
        <begin position="17"/>
        <end position="474"/>
    </location>
</feature>
<keyword evidence="2 7" id="KW-0121">Carboxypeptidase</keyword>
<dbReference type="EMBL" id="KT182637">
    <property type="protein sequence ID" value="ANG83462.1"/>
    <property type="molecule type" value="Genomic_DNA"/>
</dbReference>
<evidence type="ECO:0000313" key="8">
    <source>
        <dbReference type="EMBL" id="ANG83462.1"/>
    </source>
</evidence>
<comment type="similarity">
    <text evidence="1 7">Belongs to the peptidase S10 family.</text>
</comment>
<keyword evidence="4 7" id="KW-0732">Signal</keyword>
<feature type="signal peptide" evidence="7">
    <location>
        <begin position="1"/>
        <end position="16"/>
    </location>
</feature>
<keyword evidence="3 7" id="KW-0645">Protease</keyword>
<evidence type="ECO:0000256" key="2">
    <source>
        <dbReference type="ARBA" id="ARBA00022645"/>
    </source>
</evidence>